<name>A0ABU4N8C3_9ACTN</name>
<accession>A0ABU4N8C3</accession>
<proteinExistence type="predicted"/>
<evidence type="ECO:0000256" key="1">
    <source>
        <dbReference type="SAM" id="MobiDB-lite"/>
    </source>
</evidence>
<evidence type="ECO:0000313" key="3">
    <source>
        <dbReference type="EMBL" id="MDX3699030.1"/>
    </source>
</evidence>
<feature type="domain" description="DUF317" evidence="2">
    <location>
        <begin position="52"/>
        <end position="103"/>
    </location>
</feature>
<dbReference type="Proteomes" id="UP001271274">
    <property type="component" value="Unassembled WGS sequence"/>
</dbReference>
<feature type="region of interest" description="Disordered" evidence="1">
    <location>
        <begin position="234"/>
        <end position="258"/>
    </location>
</feature>
<feature type="domain" description="DUF317" evidence="2">
    <location>
        <begin position="134"/>
        <end position="191"/>
    </location>
</feature>
<protein>
    <submittedName>
        <fullName evidence="3">DUF317 domain-containing protein</fullName>
    </submittedName>
</protein>
<evidence type="ECO:0000259" key="2">
    <source>
        <dbReference type="Pfam" id="PF03771"/>
    </source>
</evidence>
<reference evidence="3 4" key="1">
    <citation type="journal article" date="2023" name="Microb. Genom.">
        <title>Mesoterricola silvestris gen. nov., sp. nov., Mesoterricola sediminis sp. nov., Geothrix oryzae sp. nov., Geothrix edaphica sp. nov., Geothrix rubra sp. nov., and Geothrix limicola sp. nov., six novel members of Acidobacteriota isolated from soils.</title>
        <authorList>
            <person name="Weisberg A.J."/>
            <person name="Pearce E."/>
            <person name="Kramer C.G."/>
            <person name="Chang J.H."/>
            <person name="Clarke C.R."/>
        </authorList>
    </citation>
    <scope>NUCLEOTIDE SEQUENCE [LARGE SCALE GENOMIC DNA]</scope>
    <source>
        <strain evidence="3 4">ID09-01A</strain>
    </source>
</reference>
<organism evidence="3 4">
    <name type="scientific">Streptomyces europaeiscabiei</name>
    <dbReference type="NCBI Taxonomy" id="146819"/>
    <lineage>
        <taxon>Bacteria</taxon>
        <taxon>Bacillati</taxon>
        <taxon>Actinomycetota</taxon>
        <taxon>Actinomycetes</taxon>
        <taxon>Kitasatosporales</taxon>
        <taxon>Streptomycetaceae</taxon>
        <taxon>Streptomyces</taxon>
    </lineage>
</organism>
<feature type="compositionally biased region" description="Low complexity" evidence="1">
    <location>
        <begin position="242"/>
        <end position="258"/>
    </location>
</feature>
<sequence>MPPRQPSAVPYVLAAPGYLAGGGDWEQLTELLLRGHGWHNVSTIDQHTALASPDGRLHVVHDRRAGWTWNLRATDPAGHQWEALLGAYLPVEYVSALVDAMRQPPTAASGWALDPLLEAGWRPDGTGPALTAVSPDGLARITGQPEHARTSGPWHAQCTVNGFCWWTAAFSPHTPLAVVTAFTRSLARDDPLPRMAIGTPLYGCGPHTRLARTAHGWDDEQALLEARITDARTRRTTGSGNAAPALKPARATAATRNR</sequence>
<gene>
    <name evidence="3" type="ORF">PV662_04495</name>
</gene>
<dbReference type="EMBL" id="JARAYU010000001">
    <property type="protein sequence ID" value="MDX3699030.1"/>
    <property type="molecule type" value="Genomic_DNA"/>
</dbReference>
<dbReference type="RefSeq" id="WP_210540007.1">
    <property type="nucleotide sequence ID" value="NZ_JARAYT010000001.1"/>
</dbReference>
<dbReference type="Pfam" id="PF03771">
    <property type="entry name" value="SPDY"/>
    <property type="match status" value="2"/>
</dbReference>
<comment type="caution">
    <text evidence="3">The sequence shown here is derived from an EMBL/GenBank/DDBJ whole genome shotgun (WGS) entry which is preliminary data.</text>
</comment>
<dbReference type="InterPro" id="IPR005523">
    <property type="entry name" value="DUF317_SPDY"/>
</dbReference>
<evidence type="ECO:0000313" key="4">
    <source>
        <dbReference type="Proteomes" id="UP001271274"/>
    </source>
</evidence>
<keyword evidence="4" id="KW-1185">Reference proteome</keyword>